<dbReference type="PRINTS" id="PR00081">
    <property type="entry name" value="GDHRDH"/>
</dbReference>
<keyword evidence="3" id="KW-0560">Oxidoreductase</keyword>
<dbReference type="GO" id="GO:0016491">
    <property type="term" value="F:oxidoreductase activity"/>
    <property type="evidence" value="ECO:0007669"/>
    <property type="project" value="UniProtKB-KW"/>
</dbReference>
<evidence type="ECO:0000256" key="5">
    <source>
        <dbReference type="SAM" id="Phobius"/>
    </source>
</evidence>
<dbReference type="Pfam" id="PF00106">
    <property type="entry name" value="adh_short"/>
    <property type="match status" value="1"/>
</dbReference>
<evidence type="ECO:0000256" key="2">
    <source>
        <dbReference type="ARBA" id="ARBA00022857"/>
    </source>
</evidence>
<dbReference type="PIRSF" id="PIRSF000126">
    <property type="entry name" value="11-beta-HSD1"/>
    <property type="match status" value="1"/>
</dbReference>
<dbReference type="InterPro" id="IPR036291">
    <property type="entry name" value="NAD(P)-bd_dom_sf"/>
</dbReference>
<evidence type="ECO:0000313" key="6">
    <source>
        <dbReference type="EMBL" id="JAQ12292.1"/>
    </source>
</evidence>
<dbReference type="PANTHER" id="PTHR43899:SF13">
    <property type="entry name" value="RH59310P"/>
    <property type="match status" value="1"/>
</dbReference>
<dbReference type="CDD" id="cd05356">
    <property type="entry name" value="17beta-HSD1_like_SDR_c"/>
    <property type="match status" value="1"/>
</dbReference>
<feature type="non-terminal residue" evidence="6">
    <location>
        <position position="1"/>
    </location>
</feature>
<dbReference type="Gene3D" id="3.40.50.720">
    <property type="entry name" value="NAD(P)-binding Rossmann-like Domain"/>
    <property type="match status" value="1"/>
</dbReference>
<keyword evidence="5" id="KW-0812">Transmembrane</keyword>
<organism evidence="6">
    <name type="scientific">Lygus hesperus</name>
    <name type="common">Western plant bug</name>
    <dbReference type="NCBI Taxonomy" id="30085"/>
    <lineage>
        <taxon>Eukaryota</taxon>
        <taxon>Metazoa</taxon>
        <taxon>Ecdysozoa</taxon>
        <taxon>Arthropoda</taxon>
        <taxon>Hexapoda</taxon>
        <taxon>Insecta</taxon>
        <taxon>Pterygota</taxon>
        <taxon>Neoptera</taxon>
        <taxon>Paraneoptera</taxon>
        <taxon>Hemiptera</taxon>
        <taxon>Heteroptera</taxon>
        <taxon>Panheteroptera</taxon>
        <taxon>Cimicomorpha</taxon>
        <taxon>Miridae</taxon>
        <taxon>Mirini</taxon>
        <taxon>Lygus</taxon>
    </lineage>
</organism>
<keyword evidence="2" id="KW-0521">NADP</keyword>
<reference evidence="6" key="1">
    <citation type="journal article" date="2016" name="Gigascience">
        <title>De novo construction of an expanded transcriptome assembly for the western tarnished plant bug, Lygus hesperus.</title>
        <authorList>
            <person name="Tassone E.E."/>
            <person name="Geib S.M."/>
            <person name="Hall B."/>
            <person name="Fabrick J.A."/>
            <person name="Brent C.S."/>
            <person name="Hull J.J."/>
        </authorList>
    </citation>
    <scope>NUCLEOTIDE SEQUENCE</scope>
</reference>
<dbReference type="PRINTS" id="PR00080">
    <property type="entry name" value="SDRFAMILY"/>
</dbReference>
<name>A0A146LZY6_LYGHE</name>
<feature type="transmembrane region" description="Helical" evidence="5">
    <location>
        <begin position="21"/>
        <end position="39"/>
    </location>
</feature>
<evidence type="ECO:0000256" key="4">
    <source>
        <dbReference type="RuleBase" id="RU000363"/>
    </source>
</evidence>
<accession>A0A146LZY6</accession>
<evidence type="ECO:0000256" key="3">
    <source>
        <dbReference type="ARBA" id="ARBA00023002"/>
    </source>
</evidence>
<dbReference type="InterPro" id="IPR051019">
    <property type="entry name" value="VLCFA-Steroid_DH"/>
</dbReference>
<comment type="similarity">
    <text evidence="1 4">Belongs to the short-chain dehydrogenases/reductases (SDR) family.</text>
</comment>
<dbReference type="EMBL" id="GDHC01006337">
    <property type="protein sequence ID" value="JAQ12292.1"/>
    <property type="molecule type" value="Transcribed_RNA"/>
</dbReference>
<evidence type="ECO:0000256" key="1">
    <source>
        <dbReference type="ARBA" id="ARBA00006484"/>
    </source>
</evidence>
<dbReference type="FunFam" id="3.40.50.720:FF:000137">
    <property type="entry name" value="Hydroxysteroid (17-beta) dehydrogenase 3"/>
    <property type="match status" value="1"/>
</dbReference>
<proteinExistence type="inferred from homology"/>
<keyword evidence="5" id="KW-1133">Transmembrane helix</keyword>
<dbReference type="AlphaFoldDB" id="A0A146LZY6"/>
<dbReference type="SUPFAM" id="SSF51735">
    <property type="entry name" value="NAD(P)-binding Rossmann-fold domains"/>
    <property type="match status" value="1"/>
</dbReference>
<dbReference type="InterPro" id="IPR002347">
    <property type="entry name" value="SDR_fam"/>
</dbReference>
<dbReference type="PANTHER" id="PTHR43899">
    <property type="entry name" value="RH59310P"/>
    <property type="match status" value="1"/>
</dbReference>
<protein>
    <submittedName>
        <fullName evidence="6">Estradiol 17-beta-dehydrogenase 12</fullName>
    </submittedName>
</protein>
<gene>
    <name evidence="6" type="primary">hsd17b12_3</name>
    <name evidence="6" type="ORF">g.69777</name>
</gene>
<sequence length="327" mass="36474">SKSGLNTSWCMNRLVYNIFQSKMEFIFLVVVIILILVIHSKVMSVNNIVVIEEMLGRWAVVTGATDGIGKAFAHELARMGYDMVLVSRNQEKLDATASEIEGRFKVSTKTVQADFSSSDEQMYSRLKSELEDLDFGVLVNNVGTSCDHPVYFLELENHPGQSYQSMVNVNIASMVRMTSFILPRMVHKRKGLIINVSSQASKMPTPLFTVYGATKSFVTKFSQDLSTEYRSKGVNIHVLTTGLVQTKLSGVEKTSFFSPSPQTYVRSAINEVSKKRCSDGYIGHQLVSFIASVVTFFIPETTGSLVLKMLNHSKTLRVKQCNDCDSK</sequence>
<keyword evidence="5" id="KW-0472">Membrane</keyword>